<evidence type="ECO:0000313" key="2">
    <source>
        <dbReference type="EMBL" id="OBZ83430.1"/>
    </source>
</evidence>
<feature type="compositionally biased region" description="Low complexity" evidence="1">
    <location>
        <begin position="53"/>
        <end position="68"/>
    </location>
</feature>
<keyword evidence="3" id="KW-1185">Reference proteome</keyword>
<proteinExistence type="predicted"/>
<comment type="caution">
    <text evidence="2">The sequence shown here is derived from an EMBL/GenBank/DDBJ whole genome shotgun (WGS) entry which is preliminary data.</text>
</comment>
<sequence>MTAVRQSCHKLLNRSIQEAAPITIATQHDRATRNSSSGSSQHGPTEEKPQRRSFFGFGSNNGSTTTNNKDQDDLGIHNNSSSNHSSHSKEKNRLSAARQSLGNTNTCAFSFCRLIYPLS</sequence>
<organism evidence="2 3">
    <name type="scientific">Choanephora cucurbitarum</name>
    <dbReference type="NCBI Taxonomy" id="101091"/>
    <lineage>
        <taxon>Eukaryota</taxon>
        <taxon>Fungi</taxon>
        <taxon>Fungi incertae sedis</taxon>
        <taxon>Mucoromycota</taxon>
        <taxon>Mucoromycotina</taxon>
        <taxon>Mucoromycetes</taxon>
        <taxon>Mucorales</taxon>
        <taxon>Mucorineae</taxon>
        <taxon>Choanephoraceae</taxon>
        <taxon>Choanephoroideae</taxon>
        <taxon>Choanephora</taxon>
    </lineage>
</organism>
<dbReference type="EMBL" id="LUGH01000665">
    <property type="protein sequence ID" value="OBZ83430.1"/>
    <property type="molecule type" value="Genomic_DNA"/>
</dbReference>
<name>A0A1C7N2V5_9FUNG</name>
<evidence type="ECO:0000313" key="3">
    <source>
        <dbReference type="Proteomes" id="UP000093000"/>
    </source>
</evidence>
<gene>
    <name evidence="2" type="ORF">A0J61_08522</name>
</gene>
<reference evidence="2 3" key="1">
    <citation type="submission" date="2016-03" db="EMBL/GenBank/DDBJ databases">
        <title>Choanephora cucurbitarum.</title>
        <authorList>
            <person name="Min B."/>
            <person name="Park H."/>
            <person name="Park J.-H."/>
            <person name="Shin H.-D."/>
            <person name="Choi I.-G."/>
        </authorList>
    </citation>
    <scope>NUCLEOTIDE SEQUENCE [LARGE SCALE GENOMIC DNA]</scope>
    <source>
        <strain evidence="2 3">KUS-F28377</strain>
    </source>
</reference>
<feature type="compositionally biased region" description="Polar residues" evidence="1">
    <location>
        <begin position="33"/>
        <end position="43"/>
    </location>
</feature>
<feature type="region of interest" description="Disordered" evidence="1">
    <location>
        <begin position="15"/>
        <end position="97"/>
    </location>
</feature>
<protein>
    <submittedName>
        <fullName evidence="2">Uncharacterized protein</fullName>
    </submittedName>
</protein>
<accession>A0A1C7N2V5</accession>
<dbReference type="Proteomes" id="UP000093000">
    <property type="component" value="Unassembled WGS sequence"/>
</dbReference>
<dbReference type="AlphaFoldDB" id="A0A1C7N2V5"/>
<dbReference type="InParanoid" id="A0A1C7N2V5"/>
<evidence type="ECO:0000256" key="1">
    <source>
        <dbReference type="SAM" id="MobiDB-lite"/>
    </source>
</evidence>